<keyword evidence="2" id="KW-1185">Reference proteome</keyword>
<reference evidence="1 2" key="1">
    <citation type="submission" date="2016-03" db="EMBL/GenBank/DDBJ databases">
        <title>Choanephora cucurbitarum.</title>
        <authorList>
            <person name="Min B."/>
            <person name="Park H."/>
            <person name="Park J.-H."/>
            <person name="Shin H.-D."/>
            <person name="Choi I.-G."/>
        </authorList>
    </citation>
    <scope>NUCLEOTIDE SEQUENCE [LARGE SCALE GENOMIC DNA]</scope>
    <source>
        <strain evidence="1 2">KUS-F28377</strain>
    </source>
</reference>
<dbReference type="GO" id="GO:0043161">
    <property type="term" value="P:proteasome-mediated ubiquitin-dependent protein catabolic process"/>
    <property type="evidence" value="ECO:0007669"/>
    <property type="project" value="TreeGrafter"/>
</dbReference>
<sequence>MIPFFAEELSNINVLRACISVDSTCDVARKLQVKDNQLKLNDTVVADLSHVNTSVSTQNLVVAQPMTDSTDSLTPWEIKLSLVDTQKRSQQAELKEWWSAKDLCETERMVCQHCNQCLIDTVKYQFKDLPSEHWYELVECWICHETKPEEHKSRMRPILARPNVILVGTTYVLLHAQNILSDAIQPNKAILAKQDWTKGTFTKWVAIHCSACDHVVGEGQYNEASELLAAKMFKYTISPLPSPFGQPVFTDFLMSDLVNAAKTHATHKFLIQGRQSEQVYCLLWLFNWDTHILFNGGYNQTDQTIQRKRVVKVMYLDCSKQPDEHTQKYLSLWSKDKSTDHLIYPDLFCRQLIDILTQSSLVLPPFMRQIDHPAMVFTRHFSVGFLPRFD</sequence>
<dbReference type="PANTHER" id="PTHR31531">
    <property type="entry name" value="E3 UBIQUITIN-PROTEIN LIGASE E3D FAMILY MEMBER"/>
    <property type="match status" value="1"/>
</dbReference>
<dbReference type="GO" id="GO:0000209">
    <property type="term" value="P:protein polyubiquitination"/>
    <property type="evidence" value="ECO:0007669"/>
    <property type="project" value="TreeGrafter"/>
</dbReference>
<dbReference type="GO" id="GO:0000151">
    <property type="term" value="C:ubiquitin ligase complex"/>
    <property type="evidence" value="ECO:0007669"/>
    <property type="project" value="TreeGrafter"/>
</dbReference>
<dbReference type="GO" id="GO:0005829">
    <property type="term" value="C:cytosol"/>
    <property type="evidence" value="ECO:0007669"/>
    <property type="project" value="TreeGrafter"/>
</dbReference>
<dbReference type="PANTHER" id="PTHR31531:SF2">
    <property type="entry name" value="E3 UBIQUITIN-PROTEIN LIGASE E3D"/>
    <property type="match status" value="1"/>
</dbReference>
<dbReference type="AlphaFoldDB" id="A0A1C7NNQ5"/>
<proteinExistence type="predicted"/>
<comment type="caution">
    <text evidence="1">The sequence shown here is derived from an EMBL/GenBank/DDBJ whole genome shotgun (WGS) entry which is preliminary data.</text>
</comment>
<evidence type="ECO:0000313" key="1">
    <source>
        <dbReference type="EMBL" id="OBZ90638.1"/>
    </source>
</evidence>
<evidence type="ECO:0000313" key="2">
    <source>
        <dbReference type="Proteomes" id="UP000093000"/>
    </source>
</evidence>
<dbReference type="GO" id="GO:0051865">
    <property type="term" value="P:protein autoubiquitination"/>
    <property type="evidence" value="ECO:0007669"/>
    <property type="project" value="TreeGrafter"/>
</dbReference>
<dbReference type="GO" id="GO:0005634">
    <property type="term" value="C:nucleus"/>
    <property type="evidence" value="ECO:0007669"/>
    <property type="project" value="TreeGrafter"/>
</dbReference>
<dbReference type="GO" id="GO:0030332">
    <property type="term" value="F:cyclin binding"/>
    <property type="evidence" value="ECO:0007669"/>
    <property type="project" value="TreeGrafter"/>
</dbReference>
<dbReference type="OrthoDB" id="66510at2759"/>
<dbReference type="Pfam" id="PF09814">
    <property type="entry name" value="HECT_2"/>
    <property type="match status" value="1"/>
</dbReference>
<dbReference type="GO" id="GO:0031624">
    <property type="term" value="F:ubiquitin conjugating enzyme binding"/>
    <property type="evidence" value="ECO:0007669"/>
    <property type="project" value="TreeGrafter"/>
</dbReference>
<protein>
    <submittedName>
        <fullName evidence="1">E3 ubiquitin-protein ligase E3D</fullName>
    </submittedName>
</protein>
<dbReference type="GO" id="GO:0061630">
    <property type="term" value="F:ubiquitin protein ligase activity"/>
    <property type="evidence" value="ECO:0007669"/>
    <property type="project" value="TreeGrafter"/>
</dbReference>
<dbReference type="GO" id="GO:0006513">
    <property type="term" value="P:protein monoubiquitination"/>
    <property type="evidence" value="ECO:0007669"/>
    <property type="project" value="TreeGrafter"/>
</dbReference>
<dbReference type="Proteomes" id="UP000093000">
    <property type="component" value="Unassembled WGS sequence"/>
</dbReference>
<gene>
    <name evidence="1" type="primary">UBE3D</name>
    <name evidence="1" type="ORF">A0J61_01316</name>
</gene>
<dbReference type="EMBL" id="LUGH01000040">
    <property type="protein sequence ID" value="OBZ90638.1"/>
    <property type="molecule type" value="Genomic_DNA"/>
</dbReference>
<name>A0A1C7NNQ5_9FUNG</name>
<dbReference type="STRING" id="101091.A0A1C7NNQ5"/>
<organism evidence="1 2">
    <name type="scientific">Choanephora cucurbitarum</name>
    <dbReference type="NCBI Taxonomy" id="101091"/>
    <lineage>
        <taxon>Eukaryota</taxon>
        <taxon>Fungi</taxon>
        <taxon>Fungi incertae sedis</taxon>
        <taxon>Mucoromycota</taxon>
        <taxon>Mucoromycotina</taxon>
        <taxon>Mucoromycetes</taxon>
        <taxon>Mucorales</taxon>
        <taxon>Mucorineae</taxon>
        <taxon>Choanephoraceae</taxon>
        <taxon>Choanephoroideae</taxon>
        <taxon>Choanephora</taxon>
    </lineage>
</organism>
<dbReference type="InParanoid" id="A0A1C7NNQ5"/>
<accession>A0A1C7NNQ5</accession>
<dbReference type="InterPro" id="IPR019193">
    <property type="entry name" value="UBQ-conj_enz_E2-bd_prot"/>
</dbReference>